<evidence type="ECO:0000313" key="8">
    <source>
        <dbReference type="EMBL" id="CAD7648170.1"/>
    </source>
</evidence>
<organism evidence="8">
    <name type="scientific">Medioppia subpectinata</name>
    <dbReference type="NCBI Taxonomy" id="1979941"/>
    <lineage>
        <taxon>Eukaryota</taxon>
        <taxon>Metazoa</taxon>
        <taxon>Ecdysozoa</taxon>
        <taxon>Arthropoda</taxon>
        <taxon>Chelicerata</taxon>
        <taxon>Arachnida</taxon>
        <taxon>Acari</taxon>
        <taxon>Acariformes</taxon>
        <taxon>Sarcoptiformes</taxon>
        <taxon>Oribatida</taxon>
        <taxon>Brachypylina</taxon>
        <taxon>Oppioidea</taxon>
        <taxon>Oppiidae</taxon>
        <taxon>Medioppia</taxon>
    </lineage>
</organism>
<evidence type="ECO:0000256" key="6">
    <source>
        <dbReference type="ARBA" id="ARBA00023315"/>
    </source>
</evidence>
<evidence type="ECO:0000256" key="3">
    <source>
        <dbReference type="ARBA" id="ARBA00022692"/>
    </source>
</evidence>
<dbReference type="OrthoDB" id="286734at2759"/>
<dbReference type="InterPro" id="IPR049941">
    <property type="entry name" value="LPLAT_7/PORCN-like"/>
</dbReference>
<dbReference type="GO" id="GO:0016020">
    <property type="term" value="C:membrane"/>
    <property type="evidence" value="ECO:0007669"/>
    <property type="project" value="UniProtKB-SubCell"/>
</dbReference>
<dbReference type="EMBL" id="OC897011">
    <property type="protein sequence ID" value="CAD7648170.1"/>
    <property type="molecule type" value="Genomic_DNA"/>
</dbReference>
<keyword evidence="5 7" id="KW-0472">Membrane</keyword>
<evidence type="ECO:0000256" key="2">
    <source>
        <dbReference type="ARBA" id="ARBA00022679"/>
    </source>
</evidence>
<feature type="transmembrane region" description="Helical" evidence="7">
    <location>
        <begin position="89"/>
        <end position="112"/>
    </location>
</feature>
<comment type="subcellular location">
    <subcellularLocation>
        <location evidence="1">Membrane</location>
        <topology evidence="1">Multi-pass membrane protein</topology>
    </subcellularLocation>
</comment>
<evidence type="ECO:0000256" key="5">
    <source>
        <dbReference type="ARBA" id="ARBA00023136"/>
    </source>
</evidence>
<keyword evidence="2" id="KW-0808">Transferase</keyword>
<dbReference type="GO" id="GO:0016746">
    <property type="term" value="F:acyltransferase activity"/>
    <property type="evidence" value="ECO:0007669"/>
    <property type="project" value="UniProtKB-KW"/>
</dbReference>
<dbReference type="AlphaFoldDB" id="A0A7R9LUK8"/>
<reference evidence="8" key="1">
    <citation type="submission" date="2020-11" db="EMBL/GenBank/DDBJ databases">
        <authorList>
            <person name="Tran Van P."/>
        </authorList>
    </citation>
    <scope>NUCLEOTIDE SEQUENCE</scope>
</reference>
<gene>
    <name evidence="8" type="ORF">OSB1V03_LOCUS21800</name>
</gene>
<evidence type="ECO:0000256" key="7">
    <source>
        <dbReference type="SAM" id="Phobius"/>
    </source>
</evidence>
<dbReference type="EMBL" id="CAJPIZ010042436">
    <property type="protein sequence ID" value="CAG2121854.1"/>
    <property type="molecule type" value="Genomic_DNA"/>
</dbReference>
<evidence type="ECO:0000256" key="4">
    <source>
        <dbReference type="ARBA" id="ARBA00022989"/>
    </source>
</evidence>
<evidence type="ECO:0000256" key="1">
    <source>
        <dbReference type="ARBA" id="ARBA00004141"/>
    </source>
</evidence>
<evidence type="ECO:0000313" key="9">
    <source>
        <dbReference type="Proteomes" id="UP000759131"/>
    </source>
</evidence>
<dbReference type="PANTHER" id="PTHR13906">
    <property type="entry name" value="PORCUPINE"/>
    <property type="match status" value="1"/>
</dbReference>
<dbReference type="InterPro" id="IPR004299">
    <property type="entry name" value="MBOAT_fam"/>
</dbReference>
<dbReference type="GO" id="GO:0030258">
    <property type="term" value="P:lipid modification"/>
    <property type="evidence" value="ECO:0007669"/>
    <property type="project" value="TreeGrafter"/>
</dbReference>
<name>A0A7R9LUK8_9ACAR</name>
<keyword evidence="3 7" id="KW-0812">Transmembrane</keyword>
<proteinExistence type="predicted"/>
<keyword evidence="9" id="KW-1185">Reference proteome</keyword>
<dbReference type="PANTHER" id="PTHR13906:SF4">
    <property type="entry name" value="LYSOPHOSPHOLIPID ACYLTRANSFERASE 6"/>
    <property type="match status" value="1"/>
</dbReference>
<feature type="non-terminal residue" evidence="8">
    <location>
        <position position="129"/>
    </location>
</feature>
<feature type="transmembrane region" description="Helical" evidence="7">
    <location>
        <begin position="7"/>
        <end position="28"/>
    </location>
</feature>
<dbReference type="Proteomes" id="UP000759131">
    <property type="component" value="Unassembled WGS sequence"/>
</dbReference>
<sequence>MARFKYYHAWILGEVICNASGLGFAGFGHDGRPDWELMSNIDIFGFENALNFRTSLTCWNKTTQVWLRRTAYERNRRTLKLLLTYILSALWHGFYAGYYMTFLGGAFFTLAARNVRRCVRPHFQRGGRP</sequence>
<accession>A0A7R9LUK8</accession>
<dbReference type="Pfam" id="PF03062">
    <property type="entry name" value="MBOAT"/>
    <property type="match status" value="1"/>
</dbReference>
<keyword evidence="4 7" id="KW-1133">Transmembrane helix</keyword>
<protein>
    <submittedName>
        <fullName evidence="8">Uncharacterized protein</fullName>
    </submittedName>
</protein>
<keyword evidence="6" id="KW-0012">Acyltransferase</keyword>